<dbReference type="Pfam" id="PF04020">
    <property type="entry name" value="Phage_holin_4_2"/>
    <property type="match status" value="1"/>
</dbReference>
<evidence type="ECO:0000256" key="1">
    <source>
        <dbReference type="SAM" id="Phobius"/>
    </source>
</evidence>
<feature type="transmembrane region" description="Helical" evidence="1">
    <location>
        <begin position="62"/>
        <end position="85"/>
    </location>
</feature>
<feature type="transmembrane region" description="Helical" evidence="1">
    <location>
        <begin position="33"/>
        <end position="55"/>
    </location>
</feature>
<dbReference type="AlphaFoldDB" id="A0AAV3WLN5"/>
<dbReference type="InterPro" id="IPR007165">
    <property type="entry name" value="Phage_holin_4_2"/>
</dbReference>
<dbReference type="RefSeq" id="WP_226588872.1">
    <property type="nucleotide sequence ID" value="NZ_BLAY01000144.1"/>
</dbReference>
<dbReference type="EMBL" id="BLAY01000144">
    <property type="protein sequence ID" value="GET42009.1"/>
    <property type="molecule type" value="Genomic_DNA"/>
</dbReference>
<reference evidence="2" key="1">
    <citation type="submission" date="2019-10" db="EMBL/GenBank/DDBJ databases">
        <title>Draft genome sequece of Microseira wollei NIES-4236.</title>
        <authorList>
            <person name="Yamaguchi H."/>
            <person name="Suzuki S."/>
            <person name="Kawachi M."/>
        </authorList>
    </citation>
    <scope>NUCLEOTIDE SEQUENCE</scope>
    <source>
        <strain evidence="2">NIES-4236</strain>
    </source>
</reference>
<accession>A0AAV3WLN5</accession>
<sequence>MYRKFIATWLIAALVLLIAANFIPGLIVGNTNAGVYAALILGLVTAIFRPVLLIFTSFPLTLVTFSLFLFIINSTTIWLTSLLAPSFQVRGFPPALMTSIVLGLVASWLNSKFAKQDD</sequence>
<keyword evidence="1" id="KW-0472">Membrane</keyword>
<evidence type="ECO:0000313" key="2">
    <source>
        <dbReference type="EMBL" id="GET42009.1"/>
    </source>
</evidence>
<feature type="transmembrane region" description="Helical" evidence="1">
    <location>
        <begin position="91"/>
        <end position="109"/>
    </location>
</feature>
<dbReference type="Proteomes" id="UP001050975">
    <property type="component" value="Unassembled WGS sequence"/>
</dbReference>
<organism evidence="2 3">
    <name type="scientific">Microseira wollei NIES-4236</name>
    <dbReference type="NCBI Taxonomy" id="2530354"/>
    <lineage>
        <taxon>Bacteria</taxon>
        <taxon>Bacillati</taxon>
        <taxon>Cyanobacteriota</taxon>
        <taxon>Cyanophyceae</taxon>
        <taxon>Oscillatoriophycideae</taxon>
        <taxon>Aerosakkonematales</taxon>
        <taxon>Aerosakkonemataceae</taxon>
        <taxon>Microseira</taxon>
    </lineage>
</organism>
<evidence type="ECO:0008006" key="4">
    <source>
        <dbReference type="Google" id="ProtNLM"/>
    </source>
</evidence>
<dbReference type="PANTHER" id="PTHR37309">
    <property type="entry name" value="SLR0284 PROTEIN"/>
    <property type="match status" value="1"/>
</dbReference>
<keyword evidence="1" id="KW-0812">Transmembrane</keyword>
<feature type="transmembrane region" description="Helical" evidence="1">
    <location>
        <begin position="7"/>
        <end position="27"/>
    </location>
</feature>
<proteinExistence type="predicted"/>
<gene>
    <name evidence="2" type="ORF">MiSe_68230</name>
</gene>
<evidence type="ECO:0000313" key="3">
    <source>
        <dbReference type="Proteomes" id="UP001050975"/>
    </source>
</evidence>
<keyword evidence="3" id="KW-1185">Reference proteome</keyword>
<comment type="caution">
    <text evidence="2">The sequence shown here is derived from an EMBL/GenBank/DDBJ whole genome shotgun (WGS) entry which is preliminary data.</text>
</comment>
<dbReference type="PANTHER" id="PTHR37309:SF1">
    <property type="entry name" value="SLR0284 PROTEIN"/>
    <property type="match status" value="1"/>
</dbReference>
<name>A0AAV3WLN5_9CYAN</name>
<protein>
    <recommendedName>
        <fullName evidence="4">Phage holin family protein</fullName>
    </recommendedName>
</protein>
<keyword evidence="1" id="KW-1133">Transmembrane helix</keyword>